<dbReference type="Gene3D" id="2.60.120.10">
    <property type="entry name" value="Jelly Rolls"/>
    <property type="match status" value="1"/>
</dbReference>
<accession>A0A3N0CGL8</accession>
<comment type="caution">
    <text evidence="1">The sequence shown here is derived from an EMBL/GenBank/DDBJ whole genome shotgun (WGS) entry which is preliminary data.</text>
</comment>
<evidence type="ECO:0000313" key="2">
    <source>
        <dbReference type="Proteomes" id="UP000267128"/>
    </source>
</evidence>
<dbReference type="AlphaFoldDB" id="A0A3N0CGL8"/>
<dbReference type="SUPFAM" id="SSF51182">
    <property type="entry name" value="RmlC-like cupins"/>
    <property type="match status" value="1"/>
</dbReference>
<dbReference type="InterPro" id="IPR014710">
    <property type="entry name" value="RmlC-like_jellyroll"/>
</dbReference>
<evidence type="ECO:0008006" key="3">
    <source>
        <dbReference type="Google" id="ProtNLM"/>
    </source>
</evidence>
<protein>
    <recommendedName>
        <fullName evidence="3">Cupin domain-containing protein</fullName>
    </recommendedName>
</protein>
<reference evidence="1 2" key="1">
    <citation type="submission" date="2018-11" db="EMBL/GenBank/DDBJ databases">
        <authorList>
            <person name="Li F."/>
        </authorList>
    </citation>
    <scope>NUCLEOTIDE SEQUENCE [LARGE SCALE GENOMIC DNA]</scope>
    <source>
        <strain evidence="1 2">Gsoil 097</strain>
    </source>
</reference>
<dbReference type="InterPro" id="IPR011051">
    <property type="entry name" value="RmlC_Cupin_sf"/>
</dbReference>
<proteinExistence type="predicted"/>
<dbReference type="Proteomes" id="UP000267128">
    <property type="component" value="Unassembled WGS sequence"/>
</dbReference>
<dbReference type="EMBL" id="RJSE01000007">
    <property type="protein sequence ID" value="RNL62604.1"/>
    <property type="molecule type" value="Genomic_DNA"/>
</dbReference>
<organism evidence="1 2">
    <name type="scientific">Nocardioides marmoriginsengisoli</name>
    <dbReference type="NCBI Taxonomy" id="661483"/>
    <lineage>
        <taxon>Bacteria</taxon>
        <taxon>Bacillati</taxon>
        <taxon>Actinomycetota</taxon>
        <taxon>Actinomycetes</taxon>
        <taxon>Propionibacteriales</taxon>
        <taxon>Nocardioidaceae</taxon>
        <taxon>Nocardioides</taxon>
    </lineage>
</organism>
<name>A0A3N0CGL8_9ACTN</name>
<gene>
    <name evidence="1" type="ORF">EFK50_12640</name>
</gene>
<keyword evidence="2" id="KW-1185">Reference proteome</keyword>
<evidence type="ECO:0000313" key="1">
    <source>
        <dbReference type="EMBL" id="RNL62604.1"/>
    </source>
</evidence>
<sequence length="166" mass="17661">MVRKVRRVVVGALGGHESTMTHVEEVAPVETEDGSMLSWPIWGWDELPTVPRAEGSGPDLQPAFPAAGGVRVVALRGHGGTVGALEDLGRVLPGFVHDAARPGMHATDTIDIAMVIEGRAVIEAGDGTRTTLGPGDVYVCNGALHRWLYEEPTHIVFVVVGANRER</sequence>